<protein>
    <recommendedName>
        <fullName evidence="3">DUF3990 domain-containing protein</fullName>
    </recommendedName>
</protein>
<evidence type="ECO:0000313" key="2">
    <source>
        <dbReference type="Proteomes" id="UP000578697"/>
    </source>
</evidence>
<comment type="caution">
    <text evidence="1">The sequence shown here is derived from an EMBL/GenBank/DDBJ whole genome shotgun (WGS) entry which is preliminary data.</text>
</comment>
<evidence type="ECO:0008006" key="3">
    <source>
        <dbReference type="Google" id="ProtNLM"/>
    </source>
</evidence>
<evidence type="ECO:0000313" key="1">
    <source>
        <dbReference type="EMBL" id="MBB5219918.1"/>
    </source>
</evidence>
<reference evidence="1 2" key="1">
    <citation type="submission" date="2020-08" db="EMBL/GenBank/DDBJ databases">
        <title>Genomic Encyclopedia of Type Strains, Phase IV (KMG-IV): sequencing the most valuable type-strain genomes for metagenomic binning, comparative biology and taxonomic classification.</title>
        <authorList>
            <person name="Goeker M."/>
        </authorList>
    </citation>
    <scope>NUCLEOTIDE SEQUENCE [LARGE SCALE GENOMIC DNA]</scope>
    <source>
        <strain evidence="1 2">DSM 103679</strain>
    </source>
</reference>
<name>A0A840SID6_9SPIR</name>
<sequence length="163" mass="19117">MVLYHGSTVEIKEIDLALSKPNKDFGRGFYLSNNYEQAYEMATYKSGLFGTEPYVTKFEFDENLLKNDNLKVLSFSEYSKEWADFVFKNRNQENQDFFHDYDIVIGPIANDRVGAQIRRFVEGDITFDTFLERLKYMRGVTFQYFFGTQKAVQTLVNKGLCHE</sequence>
<gene>
    <name evidence="1" type="ORF">HNP77_002307</name>
</gene>
<proteinExistence type="predicted"/>
<dbReference type="EMBL" id="JACHFR010000004">
    <property type="protein sequence ID" value="MBB5219918.1"/>
    <property type="molecule type" value="Genomic_DNA"/>
</dbReference>
<dbReference type="AlphaFoldDB" id="A0A840SID6"/>
<accession>A0A840SID6</accession>
<keyword evidence="2" id="KW-1185">Reference proteome</keyword>
<dbReference type="Proteomes" id="UP000578697">
    <property type="component" value="Unassembled WGS sequence"/>
</dbReference>
<dbReference type="InterPro" id="IPR025051">
    <property type="entry name" value="DUF3990"/>
</dbReference>
<organism evidence="1 2">
    <name type="scientific">Treponema rectale</name>
    <dbReference type="NCBI Taxonomy" id="744512"/>
    <lineage>
        <taxon>Bacteria</taxon>
        <taxon>Pseudomonadati</taxon>
        <taxon>Spirochaetota</taxon>
        <taxon>Spirochaetia</taxon>
        <taxon>Spirochaetales</taxon>
        <taxon>Treponemataceae</taxon>
        <taxon>Treponema</taxon>
    </lineage>
</organism>
<dbReference type="RefSeq" id="WP_184653482.1">
    <property type="nucleotide sequence ID" value="NZ_JACHFR010000004.1"/>
</dbReference>
<dbReference type="Pfam" id="PF13151">
    <property type="entry name" value="DUF3990"/>
    <property type="match status" value="1"/>
</dbReference>